<dbReference type="EMBL" id="MN740561">
    <property type="protein sequence ID" value="QHU33734.1"/>
    <property type="molecule type" value="Genomic_DNA"/>
</dbReference>
<name>A0A6C0LW00_9ZZZZ</name>
<protein>
    <recommendedName>
        <fullName evidence="1">RNA polymerase subunit H/Rpb5 C-terminal domain-containing protein</fullName>
    </recommendedName>
</protein>
<dbReference type="GO" id="GO:0006351">
    <property type="term" value="P:DNA-templated transcription"/>
    <property type="evidence" value="ECO:0007669"/>
    <property type="project" value="InterPro"/>
</dbReference>
<evidence type="ECO:0000313" key="2">
    <source>
        <dbReference type="EMBL" id="QHU33734.1"/>
    </source>
</evidence>
<reference evidence="2" key="1">
    <citation type="journal article" date="2020" name="Nature">
        <title>Giant virus diversity and host interactions through global metagenomics.</title>
        <authorList>
            <person name="Schulz F."/>
            <person name="Roux S."/>
            <person name="Paez-Espino D."/>
            <person name="Jungbluth S."/>
            <person name="Walsh D.A."/>
            <person name="Denef V.J."/>
            <person name="McMahon K.D."/>
            <person name="Konstantinidis K.T."/>
            <person name="Eloe-Fadrosh E.A."/>
            <person name="Kyrpides N.C."/>
            <person name="Woyke T."/>
        </authorList>
    </citation>
    <scope>NUCLEOTIDE SEQUENCE</scope>
    <source>
        <strain evidence="2">GVMAG-S-1016704-121</strain>
    </source>
</reference>
<feature type="domain" description="RNA polymerase subunit H/Rpb5 C-terminal" evidence="1">
    <location>
        <begin position="135"/>
        <end position="209"/>
    </location>
</feature>
<dbReference type="PIRSF" id="PIRSF000747">
    <property type="entry name" value="RPB5"/>
    <property type="match status" value="1"/>
</dbReference>
<dbReference type="InterPro" id="IPR000783">
    <property type="entry name" value="RNA_pol_subH/Rpb5_C"/>
</dbReference>
<dbReference type="InterPro" id="IPR014381">
    <property type="entry name" value="Arch_Rpo5/euc_Rpb5"/>
</dbReference>
<dbReference type="Pfam" id="PF01191">
    <property type="entry name" value="RNA_pol_Rpb5_C"/>
    <property type="match status" value="1"/>
</dbReference>
<dbReference type="InterPro" id="IPR035913">
    <property type="entry name" value="RPB5-like_sf"/>
</dbReference>
<dbReference type="SUPFAM" id="SSF55287">
    <property type="entry name" value="RPB5-like RNA polymerase subunit"/>
    <property type="match status" value="1"/>
</dbReference>
<proteinExistence type="predicted"/>
<dbReference type="AlphaFoldDB" id="A0A6C0LW00"/>
<organism evidence="2">
    <name type="scientific">viral metagenome</name>
    <dbReference type="NCBI Taxonomy" id="1070528"/>
    <lineage>
        <taxon>unclassified sequences</taxon>
        <taxon>metagenomes</taxon>
        <taxon>organismal metagenomes</taxon>
    </lineage>
</organism>
<accession>A0A6C0LW00</accession>
<dbReference type="GO" id="GO:0003677">
    <property type="term" value="F:DNA binding"/>
    <property type="evidence" value="ECO:0007669"/>
    <property type="project" value="InterPro"/>
</dbReference>
<dbReference type="Gene3D" id="3.90.940.20">
    <property type="entry name" value="RPB5-like RNA polymerase subunit"/>
    <property type="match status" value="1"/>
</dbReference>
<dbReference type="GO" id="GO:0003899">
    <property type="term" value="F:DNA-directed RNA polymerase activity"/>
    <property type="evidence" value="ECO:0007669"/>
    <property type="project" value="InterPro"/>
</dbReference>
<evidence type="ECO:0000259" key="1">
    <source>
        <dbReference type="Pfam" id="PF01191"/>
    </source>
</evidence>
<sequence length="214" mass="23745">MDFDTALFTTAGAGILNKKDTLLNCARVAREMLSARGYGYIEGDVTSYSTIEYAMENTTPLLTGSFSNRCRPDSVIYFFNELKVGVKIVRDLLEKLGATPESVHLILVSVHGGTSSRPAHKMENVEFITYKQISYNITKHILVKPHTYIDKEQADVIINSFAAKPEHFPMMLSTDPMAVFCHYKIGDLIEIDRSSLGGVTEGGITYRLVVSPNV</sequence>